<gene>
    <name evidence="2" type="ORF">HINF_LOCUS19462</name>
    <name evidence="3" type="ORF">HINF_LOCUS30850</name>
</gene>
<evidence type="ECO:0000256" key="1">
    <source>
        <dbReference type="SAM" id="Phobius"/>
    </source>
</evidence>
<reference evidence="2" key="1">
    <citation type="submission" date="2023-06" db="EMBL/GenBank/DDBJ databases">
        <authorList>
            <person name="Kurt Z."/>
        </authorList>
    </citation>
    <scope>NUCLEOTIDE SEQUENCE</scope>
</reference>
<proteinExistence type="predicted"/>
<name>A0AA86P964_9EUKA</name>
<dbReference type="Proteomes" id="UP001642409">
    <property type="component" value="Unassembled WGS sequence"/>
</dbReference>
<keyword evidence="1" id="KW-0472">Membrane</keyword>
<protein>
    <submittedName>
        <fullName evidence="3">Hypothetical_protein</fullName>
    </submittedName>
</protein>
<feature type="transmembrane region" description="Helical" evidence="1">
    <location>
        <begin position="137"/>
        <end position="158"/>
    </location>
</feature>
<dbReference type="EMBL" id="CATOUU010000499">
    <property type="protein sequence ID" value="CAI9931817.1"/>
    <property type="molecule type" value="Genomic_DNA"/>
</dbReference>
<keyword evidence="4" id="KW-1185">Reference proteome</keyword>
<evidence type="ECO:0000313" key="2">
    <source>
        <dbReference type="EMBL" id="CAI9931817.1"/>
    </source>
</evidence>
<keyword evidence="1" id="KW-1133">Transmembrane helix</keyword>
<keyword evidence="1" id="KW-0812">Transmembrane</keyword>
<comment type="caution">
    <text evidence="2">The sequence shown here is derived from an EMBL/GenBank/DDBJ whole genome shotgun (WGS) entry which is preliminary data.</text>
</comment>
<evidence type="ECO:0000313" key="3">
    <source>
        <dbReference type="EMBL" id="CAL6026454.1"/>
    </source>
</evidence>
<evidence type="ECO:0000313" key="4">
    <source>
        <dbReference type="Proteomes" id="UP001642409"/>
    </source>
</evidence>
<reference evidence="3 4" key="2">
    <citation type="submission" date="2024-07" db="EMBL/GenBank/DDBJ databases">
        <authorList>
            <person name="Akdeniz Z."/>
        </authorList>
    </citation>
    <scope>NUCLEOTIDE SEQUENCE [LARGE SCALE GENOMIC DNA]</scope>
</reference>
<dbReference type="AlphaFoldDB" id="A0AA86P964"/>
<organism evidence="2">
    <name type="scientific">Hexamita inflata</name>
    <dbReference type="NCBI Taxonomy" id="28002"/>
    <lineage>
        <taxon>Eukaryota</taxon>
        <taxon>Metamonada</taxon>
        <taxon>Diplomonadida</taxon>
        <taxon>Hexamitidae</taxon>
        <taxon>Hexamitinae</taxon>
        <taxon>Hexamita</taxon>
    </lineage>
</organism>
<accession>A0AA86P964</accession>
<sequence length="171" mass="19920">MDVLTSSMLQTSYSLIILWSRFTSVYVYRKKICSLRSILNWIESYQQATLGGLQRKCQQLLPNCSTLTLYSFGSTVSQFACLCFGFKSYILQYLWTQYLNDSSLHLCAIILQGEFVTEFFGFLQGFGLRNLLQCSQFGVLLILRYIYVLFYIGIYFLLVKYILKLKLTEIL</sequence>
<dbReference type="EMBL" id="CAXDID020000102">
    <property type="protein sequence ID" value="CAL6026454.1"/>
    <property type="molecule type" value="Genomic_DNA"/>
</dbReference>